<keyword evidence="6" id="KW-1185">Reference proteome</keyword>
<dbReference type="PANTHER" id="PTHR38439:SF3">
    <property type="entry name" value="COPPER-RESISTANT CUPROPROTEIN COPI"/>
    <property type="match status" value="1"/>
</dbReference>
<proteinExistence type="predicted"/>
<evidence type="ECO:0000313" key="6">
    <source>
        <dbReference type="Proteomes" id="UP000000323"/>
    </source>
</evidence>
<dbReference type="GO" id="GO:0046872">
    <property type="term" value="F:metal ion binding"/>
    <property type="evidence" value="ECO:0007669"/>
    <property type="project" value="UniProtKB-KW"/>
</dbReference>
<dbReference type="PROSITE" id="PS51257">
    <property type="entry name" value="PROKAR_LIPOPROTEIN"/>
    <property type="match status" value="1"/>
</dbReference>
<evidence type="ECO:0000313" key="5">
    <source>
        <dbReference type="EMBL" id="ACZ41202.1"/>
    </source>
</evidence>
<dbReference type="InterPro" id="IPR050845">
    <property type="entry name" value="Cu-binding_ET"/>
</dbReference>
<dbReference type="STRING" id="525904.Tter_0280"/>
<dbReference type="SUPFAM" id="SSF49503">
    <property type="entry name" value="Cupredoxins"/>
    <property type="match status" value="1"/>
</dbReference>
<dbReference type="RefSeq" id="WP_012874237.1">
    <property type="nucleotide sequence ID" value="NC_013525.1"/>
</dbReference>
<dbReference type="Pfam" id="PF13473">
    <property type="entry name" value="Cupredoxin_1"/>
    <property type="match status" value="1"/>
</dbReference>
<accession>D1CE46</accession>
<gene>
    <name evidence="5" type="ordered locus">Tter_0280</name>
</gene>
<evidence type="ECO:0000256" key="3">
    <source>
        <dbReference type="SAM" id="SignalP"/>
    </source>
</evidence>
<keyword evidence="2" id="KW-0186">Copper</keyword>
<dbReference type="AlphaFoldDB" id="D1CE46"/>
<dbReference type="OrthoDB" id="574459at2"/>
<protein>
    <submittedName>
        <fullName evidence="5">Blue (Type 1) copper domain protein</fullName>
    </submittedName>
</protein>
<dbReference type="InterPro" id="IPR008972">
    <property type="entry name" value="Cupredoxin"/>
</dbReference>
<evidence type="ECO:0000256" key="2">
    <source>
        <dbReference type="ARBA" id="ARBA00023008"/>
    </source>
</evidence>
<dbReference type="EMBL" id="CP001825">
    <property type="protein sequence ID" value="ACZ41202.1"/>
    <property type="molecule type" value="Genomic_DNA"/>
</dbReference>
<dbReference type="Proteomes" id="UP000000323">
    <property type="component" value="Chromosome 1"/>
</dbReference>
<feature type="signal peptide" evidence="3">
    <location>
        <begin position="1"/>
        <end position="22"/>
    </location>
</feature>
<dbReference type="InterPro" id="IPR028096">
    <property type="entry name" value="EfeO_Cupredoxin"/>
</dbReference>
<dbReference type="eggNOG" id="COG3794">
    <property type="taxonomic scope" value="Bacteria"/>
</dbReference>
<organism evidence="5 6">
    <name type="scientific">Thermobaculum terrenum (strain ATCC BAA-798 / CCMEE 7001 / YNP1)</name>
    <dbReference type="NCBI Taxonomy" id="525904"/>
    <lineage>
        <taxon>Bacteria</taxon>
        <taxon>Bacillati</taxon>
        <taxon>Chloroflexota</taxon>
        <taxon>Chloroflexia</taxon>
        <taxon>Candidatus Thermobaculales</taxon>
        <taxon>Candidatus Thermobaculaceae</taxon>
        <taxon>Thermobaculum</taxon>
    </lineage>
</organism>
<feature type="chain" id="PRO_5003021995" evidence="3">
    <location>
        <begin position="23"/>
        <end position="188"/>
    </location>
</feature>
<evidence type="ECO:0000259" key="4">
    <source>
        <dbReference type="Pfam" id="PF13473"/>
    </source>
</evidence>
<sequence length="188" mass="20172">MKKRLLKIVLLSLTLISCGASSEATPTLPVSQGLPSIVPTTISMPTPIPTEEHIASPTPVPSISPITTPTVTEISPSPAASTPPTGSEYSITVTAKGLAFDVKTITVQPGQLVVIKFKNEDSVPHNMAFYTDKTAKEKIFVGKIINGPSSTTYRFKAPNRPGNYFFRCDVHPQIMTGTFIVQAKEPGY</sequence>
<keyword evidence="1" id="KW-0479">Metal-binding</keyword>
<reference evidence="6" key="1">
    <citation type="journal article" date="2010" name="Stand. Genomic Sci.">
        <title>Complete genome sequence of 'Thermobaculum terrenum' type strain (YNP1).</title>
        <authorList>
            <person name="Kiss H."/>
            <person name="Cleland D."/>
            <person name="Lapidus A."/>
            <person name="Lucas S."/>
            <person name="Glavina Del Rio T."/>
            <person name="Nolan M."/>
            <person name="Tice H."/>
            <person name="Han C."/>
            <person name="Goodwin L."/>
            <person name="Pitluck S."/>
            <person name="Liolios K."/>
            <person name="Ivanova N."/>
            <person name="Mavromatis K."/>
            <person name="Ovchinnikova G."/>
            <person name="Pati A."/>
            <person name="Chen A."/>
            <person name="Palaniappan K."/>
            <person name="Land M."/>
            <person name="Hauser L."/>
            <person name="Chang Y."/>
            <person name="Jeffries C."/>
            <person name="Lu M."/>
            <person name="Brettin T."/>
            <person name="Detter J."/>
            <person name="Goker M."/>
            <person name="Tindall B."/>
            <person name="Beck B."/>
            <person name="McDermott T."/>
            <person name="Woyke T."/>
            <person name="Bristow J."/>
            <person name="Eisen J."/>
            <person name="Markowitz V."/>
            <person name="Hugenholtz P."/>
            <person name="Kyrpides N."/>
            <person name="Klenk H."/>
            <person name="Cheng J."/>
        </authorList>
    </citation>
    <scope>NUCLEOTIDE SEQUENCE [LARGE SCALE GENOMIC DNA]</scope>
    <source>
        <strain evidence="6">ATCC BAA-798 / YNP1</strain>
    </source>
</reference>
<dbReference type="PANTHER" id="PTHR38439">
    <property type="entry name" value="AURACYANIN-B"/>
    <property type="match status" value="1"/>
</dbReference>
<keyword evidence="3" id="KW-0732">Signal</keyword>
<name>D1CE46_THET1</name>
<evidence type="ECO:0000256" key="1">
    <source>
        <dbReference type="ARBA" id="ARBA00022723"/>
    </source>
</evidence>
<dbReference type="Gene3D" id="2.60.40.420">
    <property type="entry name" value="Cupredoxins - blue copper proteins"/>
    <property type="match status" value="1"/>
</dbReference>
<feature type="domain" description="EfeO-type cupredoxin-like" evidence="4">
    <location>
        <begin position="85"/>
        <end position="181"/>
    </location>
</feature>
<dbReference type="KEGG" id="ttr:Tter_0280"/>
<dbReference type="HOGENOM" id="CLU_1440442_0_0_0"/>